<dbReference type="AlphaFoldDB" id="A0A8C1FU00"/>
<feature type="domain" description="DNA polymerase alpha/delta/epsilon subunit B" evidence="7">
    <location>
        <begin position="194"/>
        <end position="392"/>
    </location>
</feature>
<evidence type="ECO:0000313" key="10">
    <source>
        <dbReference type="Proteomes" id="UP001108240"/>
    </source>
</evidence>
<evidence type="ECO:0000259" key="7">
    <source>
        <dbReference type="Pfam" id="PF04042"/>
    </source>
</evidence>
<reference evidence="9" key="1">
    <citation type="submission" date="2025-08" db="UniProtKB">
        <authorList>
            <consortium name="Ensembl"/>
        </authorList>
    </citation>
    <scope>IDENTIFICATION</scope>
</reference>
<evidence type="ECO:0000259" key="8">
    <source>
        <dbReference type="Pfam" id="PF18018"/>
    </source>
</evidence>
<dbReference type="InterPro" id="IPR007185">
    <property type="entry name" value="DNA_pol_a/d/e_bsu"/>
</dbReference>
<comment type="similarity">
    <text evidence="2">Belongs to the DNA polymerase delta/II small subunit family.</text>
</comment>
<dbReference type="Gene3D" id="3.60.21.50">
    <property type="match status" value="1"/>
</dbReference>
<keyword evidence="6" id="KW-0539">Nucleus</keyword>
<sequence>MFSDVIAPKETLLCAPGSEEPLFDRQQLSYSGCSERFRLGERSFSRQYAHIYATRLMQMRDILNDRAAHKWGGVVPIRKLCDLQMGEQCIIVGTIFKNMELQPSILKEISEEHNLLPQPPRSKYISQSDELILEDELQRIKLEGNIDTPKFVTGSVIAIMGAEKNDGKFTVEDFCMGDLPPQTPRQPLSSDRFVLLASGLGLNGSRADSMMGLQLLVDMVTGQLGDEGEQSGAASISRVILAGNLLSQKFYNIYVEAIRLLDELLMQLVASLPVDAMPGQYDPTNYTLPQQPLHRCMFPLSVPFPTLQLVSNPYQAIVDGVRFLGTAGQNISDIVKYSSMDDHLEILESTLRLRHLAPTAPDTLGCYPFYQKDPFILEECPHVYFSGNAPSYQCKRVTGPEGQDVLLVAIPEFSSTQTACLVNLRTLECEPVCFSSFSTEDDEDNEMNISH</sequence>
<feature type="domain" description="DNA polymerase delta subunit OB-fold" evidence="8">
    <location>
        <begin position="47"/>
        <end position="173"/>
    </location>
</feature>
<dbReference type="Proteomes" id="UP001108240">
    <property type="component" value="Unplaced"/>
</dbReference>
<organism evidence="9 10">
    <name type="scientific">Cyprinus carpio carpio</name>
    <dbReference type="NCBI Taxonomy" id="630221"/>
    <lineage>
        <taxon>Eukaryota</taxon>
        <taxon>Metazoa</taxon>
        <taxon>Chordata</taxon>
        <taxon>Craniata</taxon>
        <taxon>Vertebrata</taxon>
        <taxon>Euteleostomi</taxon>
        <taxon>Actinopterygii</taxon>
        <taxon>Neopterygii</taxon>
        <taxon>Teleostei</taxon>
        <taxon>Ostariophysi</taxon>
        <taxon>Cypriniformes</taxon>
        <taxon>Cyprinidae</taxon>
        <taxon>Cyprininae</taxon>
        <taxon>Cyprinus</taxon>
    </lineage>
</organism>
<dbReference type="CDD" id="cd07387">
    <property type="entry name" value="MPP_PolD2_C"/>
    <property type="match status" value="1"/>
</dbReference>
<dbReference type="GO" id="GO:0006271">
    <property type="term" value="P:DNA strand elongation involved in DNA replication"/>
    <property type="evidence" value="ECO:0007669"/>
    <property type="project" value="TreeGrafter"/>
</dbReference>
<proteinExistence type="inferred from homology"/>
<dbReference type="GO" id="GO:0003677">
    <property type="term" value="F:DNA binding"/>
    <property type="evidence" value="ECO:0007669"/>
    <property type="project" value="InterPro"/>
</dbReference>
<dbReference type="PANTHER" id="PTHR10416">
    <property type="entry name" value="DNA POLYMERASE DELTA SUBUNIT 2"/>
    <property type="match status" value="1"/>
</dbReference>
<evidence type="ECO:0000313" key="9">
    <source>
        <dbReference type="Ensembl" id="ENSCCRP00000095095.2"/>
    </source>
</evidence>
<dbReference type="GO" id="GO:0043625">
    <property type="term" value="C:delta DNA polymerase complex"/>
    <property type="evidence" value="ECO:0007669"/>
    <property type="project" value="TreeGrafter"/>
</dbReference>
<name>A0A8C1FU00_CYPCA</name>
<keyword evidence="5" id="KW-0228">DNA excision</keyword>
<evidence type="ECO:0000256" key="6">
    <source>
        <dbReference type="ARBA" id="ARBA00023242"/>
    </source>
</evidence>
<keyword evidence="4" id="KW-0235">DNA replication</keyword>
<evidence type="ECO:0000256" key="2">
    <source>
        <dbReference type="ARBA" id="ARBA00006035"/>
    </source>
</evidence>
<dbReference type="FunFam" id="3.60.21.50:FF:000016">
    <property type="entry name" value="Novel protein similar to human DNA directed polymerase delta 2, regulatory subunit (50kD) (POLD2)"/>
    <property type="match status" value="1"/>
</dbReference>
<evidence type="ECO:0000256" key="4">
    <source>
        <dbReference type="ARBA" id="ARBA00022705"/>
    </source>
</evidence>
<dbReference type="InterPro" id="IPR040663">
    <property type="entry name" value="DNA_pol_D_N"/>
</dbReference>
<dbReference type="GO" id="GO:0006281">
    <property type="term" value="P:DNA repair"/>
    <property type="evidence" value="ECO:0007669"/>
    <property type="project" value="UniProtKB-KW"/>
</dbReference>
<evidence type="ECO:0000256" key="5">
    <source>
        <dbReference type="ARBA" id="ARBA00022769"/>
    </source>
</evidence>
<dbReference type="PANTHER" id="PTHR10416:SF0">
    <property type="entry name" value="DNA POLYMERASE DELTA SUBUNIT 2"/>
    <property type="match status" value="1"/>
</dbReference>
<dbReference type="GeneTree" id="ENSGT00730000111077"/>
<dbReference type="InterPro" id="IPR024826">
    <property type="entry name" value="DNA_pol_delta/II_ssu"/>
</dbReference>
<accession>A0A8C1FU00</accession>
<dbReference type="FunFam" id="2.40.50.430:FF:000001">
    <property type="entry name" value="DNA polymerase delta subunit 2"/>
    <property type="match status" value="1"/>
</dbReference>
<comment type="subcellular location">
    <subcellularLocation>
        <location evidence="1">Nucleus</location>
    </subcellularLocation>
</comment>
<dbReference type="InterPro" id="IPR041863">
    <property type="entry name" value="PolD2_C"/>
</dbReference>
<evidence type="ECO:0000256" key="3">
    <source>
        <dbReference type="ARBA" id="ARBA00017588"/>
    </source>
</evidence>
<dbReference type="Ensembl" id="ENSCCRT00000103206.2">
    <property type="protein sequence ID" value="ENSCCRP00000095095.2"/>
    <property type="gene ID" value="ENSCCRG00000051300.2"/>
</dbReference>
<evidence type="ECO:0000256" key="1">
    <source>
        <dbReference type="ARBA" id="ARBA00004123"/>
    </source>
</evidence>
<dbReference type="Pfam" id="PF04042">
    <property type="entry name" value="DNA_pol_E_B"/>
    <property type="match status" value="1"/>
</dbReference>
<protein>
    <recommendedName>
        <fullName evidence="3">DNA polymerase delta subunit 2</fullName>
    </recommendedName>
</protein>
<dbReference type="Gene3D" id="2.40.50.430">
    <property type="match status" value="1"/>
</dbReference>
<keyword evidence="10" id="KW-1185">Reference proteome</keyword>
<reference evidence="9" key="2">
    <citation type="submission" date="2025-09" db="UniProtKB">
        <authorList>
            <consortium name="Ensembl"/>
        </authorList>
    </citation>
    <scope>IDENTIFICATION</scope>
</reference>
<dbReference type="Pfam" id="PF18018">
    <property type="entry name" value="DNA_pol_D_N"/>
    <property type="match status" value="1"/>
</dbReference>